<feature type="transmembrane region" description="Helical" evidence="2">
    <location>
        <begin position="620"/>
        <end position="639"/>
    </location>
</feature>
<feature type="transmembrane region" description="Helical" evidence="2">
    <location>
        <begin position="368"/>
        <end position="391"/>
    </location>
</feature>
<keyword evidence="4" id="KW-1185">Reference proteome</keyword>
<feature type="compositionally biased region" description="Basic and acidic residues" evidence="1">
    <location>
        <begin position="240"/>
        <end position="252"/>
    </location>
</feature>
<feature type="transmembrane region" description="Helical" evidence="2">
    <location>
        <begin position="525"/>
        <end position="546"/>
    </location>
</feature>
<evidence type="ECO:0000256" key="2">
    <source>
        <dbReference type="SAM" id="Phobius"/>
    </source>
</evidence>
<evidence type="ECO:0000256" key="1">
    <source>
        <dbReference type="SAM" id="MobiDB-lite"/>
    </source>
</evidence>
<feature type="transmembrane region" description="Helical" evidence="2">
    <location>
        <begin position="566"/>
        <end position="586"/>
    </location>
</feature>
<feature type="region of interest" description="Disordered" evidence="1">
    <location>
        <begin position="90"/>
        <end position="109"/>
    </location>
</feature>
<accession>A0A812S575</accession>
<comment type="caution">
    <text evidence="3">The sequence shown here is derived from an EMBL/GenBank/DDBJ whole genome shotgun (WGS) entry which is preliminary data.</text>
</comment>
<name>A0A812S575_9DINO</name>
<organism evidence="3 4">
    <name type="scientific">Symbiodinium necroappetens</name>
    <dbReference type="NCBI Taxonomy" id="1628268"/>
    <lineage>
        <taxon>Eukaryota</taxon>
        <taxon>Sar</taxon>
        <taxon>Alveolata</taxon>
        <taxon>Dinophyceae</taxon>
        <taxon>Suessiales</taxon>
        <taxon>Symbiodiniaceae</taxon>
        <taxon>Symbiodinium</taxon>
    </lineage>
</organism>
<proteinExistence type="predicted"/>
<protein>
    <submittedName>
        <fullName evidence="3">Uncharacterized protein</fullName>
    </submittedName>
</protein>
<feature type="transmembrane region" description="Helical" evidence="2">
    <location>
        <begin position="593"/>
        <end position="614"/>
    </location>
</feature>
<dbReference type="OrthoDB" id="416226at2759"/>
<evidence type="ECO:0000313" key="4">
    <source>
        <dbReference type="Proteomes" id="UP000601435"/>
    </source>
</evidence>
<feature type="compositionally biased region" description="Polar residues" evidence="1">
    <location>
        <begin position="253"/>
        <end position="265"/>
    </location>
</feature>
<feature type="transmembrane region" description="Helical" evidence="2">
    <location>
        <begin position="307"/>
        <end position="326"/>
    </location>
</feature>
<reference evidence="3" key="1">
    <citation type="submission" date="2021-02" db="EMBL/GenBank/DDBJ databases">
        <authorList>
            <person name="Dougan E. K."/>
            <person name="Rhodes N."/>
            <person name="Thang M."/>
            <person name="Chan C."/>
        </authorList>
    </citation>
    <scope>NUCLEOTIDE SEQUENCE</scope>
</reference>
<feature type="region of interest" description="Disordered" evidence="1">
    <location>
        <begin position="121"/>
        <end position="143"/>
    </location>
</feature>
<keyword evidence="2" id="KW-0472">Membrane</keyword>
<feature type="transmembrane region" description="Helical" evidence="2">
    <location>
        <begin position="338"/>
        <end position="356"/>
    </location>
</feature>
<feature type="region of interest" description="Disordered" evidence="1">
    <location>
        <begin position="1"/>
        <end position="59"/>
    </location>
</feature>
<gene>
    <name evidence="3" type="ORF">SNEC2469_LOCUS13006</name>
</gene>
<dbReference type="Proteomes" id="UP000601435">
    <property type="component" value="Unassembled WGS sequence"/>
</dbReference>
<evidence type="ECO:0000313" key="3">
    <source>
        <dbReference type="EMBL" id="CAE7463937.1"/>
    </source>
</evidence>
<keyword evidence="2" id="KW-0812">Transmembrane</keyword>
<sequence>MVRQAKLAEEEDLNLMQWSQQLEAEKAEATSHAEPPTATSDSELLPLSMEDAPPPPGPARVRTVADLMEKDPEDVLEKMTQVVRLQANKRQASFTSPPGPRTRARTAADAGAADIETLPLLRRSGLKRKPRLPGLSDAASAPGQSPIDTFFDGLLHTMSCLASRTVQAAWLALLVLRVSGVSLDGHAGHKAALKLDEESHDSGSVLVQLNATVKPGAKPNETEPPVVHTQKIEDTIKESVTTKKGKIARETSTKGNGTESATDSDALQNGTQVDEHTAFAHAHYQKNATNGTDISVVVRIAEPNQVITLYLFIFVPLAMAWTYYYYRGSEGTSQQQLYLLLLQLSVAALNLGTVLVNQSLCVLMKAPMALTAMQSVAMLVFGSGLTLVHFWRSESRPTFGALRKDLTLWLPAAAAFGVYQLADHFEANFCSLSERTVFGNLAPVLGLFLELSLASFMQPRASEKASANLSSKMALAAKVFGATIFALQYPDFNAKGMEVSTYYVISMVIYRLVQRCILGHVHSPLAVLSAIDGAVCFVIAGCLSRNEVDDMSESLHLWWSNGSIRTMLALSFVVFSIGHWTTLHLVNTDTATAVMVIGNISSGFSVFQGILFFHDDDFQRPMAFAGILIVIFAGIWWTINQSMGATDKGEKQIDEDVVAVSAPEDGQCDMGPMRQTTVVDERDKPPAPPTNLALGFLHAGYVPPVLPKAAWLRWSHAMSSSSARTRTLPALQDLRCEMRPHDVRRVVLLCDIFQMATTYKRVTLEVL</sequence>
<feature type="region of interest" description="Disordered" evidence="1">
    <location>
        <begin position="240"/>
        <end position="265"/>
    </location>
</feature>
<keyword evidence="2" id="KW-1133">Transmembrane helix</keyword>
<dbReference type="AlphaFoldDB" id="A0A812S575"/>
<dbReference type="EMBL" id="CAJNJA010020720">
    <property type="protein sequence ID" value="CAE7463937.1"/>
    <property type="molecule type" value="Genomic_DNA"/>
</dbReference>